<evidence type="ECO:0000313" key="2">
    <source>
        <dbReference type="Proteomes" id="UP000253529"/>
    </source>
</evidence>
<comment type="caution">
    <text evidence="1">The sequence shown here is derived from an EMBL/GenBank/DDBJ whole genome shotgun (WGS) entry which is preliminary data.</text>
</comment>
<name>A0A366F0V5_9HYPH</name>
<dbReference type="EMBL" id="QNRK01000026">
    <property type="protein sequence ID" value="RBP08234.1"/>
    <property type="molecule type" value="Genomic_DNA"/>
</dbReference>
<gene>
    <name evidence="1" type="ORF">DFR50_12679</name>
</gene>
<evidence type="ECO:0000313" key="1">
    <source>
        <dbReference type="EMBL" id="RBP08234.1"/>
    </source>
</evidence>
<keyword evidence="2" id="KW-1185">Reference proteome</keyword>
<organism evidence="1 2">
    <name type="scientific">Roseiarcus fermentans</name>
    <dbReference type="NCBI Taxonomy" id="1473586"/>
    <lineage>
        <taxon>Bacteria</taxon>
        <taxon>Pseudomonadati</taxon>
        <taxon>Pseudomonadota</taxon>
        <taxon>Alphaproteobacteria</taxon>
        <taxon>Hyphomicrobiales</taxon>
        <taxon>Roseiarcaceae</taxon>
        <taxon>Roseiarcus</taxon>
    </lineage>
</organism>
<dbReference type="AlphaFoldDB" id="A0A366F0V5"/>
<proteinExistence type="predicted"/>
<dbReference type="RefSeq" id="WP_113891269.1">
    <property type="nucleotide sequence ID" value="NZ_QNRK01000026.1"/>
</dbReference>
<accession>A0A366F0V5</accession>
<reference evidence="1 2" key="1">
    <citation type="submission" date="2018-06" db="EMBL/GenBank/DDBJ databases">
        <title>Genomic Encyclopedia of Type Strains, Phase IV (KMG-IV): sequencing the most valuable type-strain genomes for metagenomic binning, comparative biology and taxonomic classification.</title>
        <authorList>
            <person name="Goeker M."/>
        </authorList>
    </citation>
    <scope>NUCLEOTIDE SEQUENCE [LARGE SCALE GENOMIC DNA]</scope>
    <source>
        <strain evidence="1 2">DSM 24875</strain>
    </source>
</reference>
<protein>
    <submittedName>
        <fullName evidence="1">Uncharacterized protein</fullName>
    </submittedName>
</protein>
<dbReference type="Proteomes" id="UP000253529">
    <property type="component" value="Unassembled WGS sequence"/>
</dbReference>
<sequence length="76" mass="7977">MDCFVALLLAMTGLGVTLALCGRTAEARSEVAAGLRLAPDLTVGRYRADALACNTVYLEQRERILAGLRLAGAPEG</sequence>